<evidence type="ECO:0000259" key="13">
    <source>
        <dbReference type="Pfam" id="PF08234"/>
    </source>
</evidence>
<dbReference type="Gene3D" id="3.30.457.50">
    <property type="entry name" value="Chromosome segregation protein Spc25"/>
    <property type="match status" value="1"/>
</dbReference>
<reference evidence="14 15" key="1">
    <citation type="journal article" date="2007" name="Nat. Biotechnol.">
        <title>Genome sequence of the lignocellulose-bioconverting and xylose-fermenting yeast Pichia stipitis.</title>
        <authorList>
            <person name="Jeffries T.W."/>
            <person name="Grigoriev I.V."/>
            <person name="Grimwood J."/>
            <person name="Laplaza J.M."/>
            <person name="Aerts A."/>
            <person name="Salamov A."/>
            <person name="Schmutz J."/>
            <person name="Lindquist E."/>
            <person name="Dehal P."/>
            <person name="Shapiro H."/>
            <person name="Jin Y.S."/>
            <person name="Passoth V."/>
            <person name="Richardson P.M."/>
        </authorList>
    </citation>
    <scope>NUCLEOTIDE SEQUENCE [LARGE SCALE GENOMIC DNA]</scope>
    <source>
        <strain evidence="15">ATCC 58785 / CBS 6054 / NBRC 10063 / NRRL Y-11545</strain>
    </source>
</reference>
<comment type="subcellular location">
    <subcellularLocation>
        <location evidence="11">Nucleus</location>
    </subcellularLocation>
    <subcellularLocation>
        <location evidence="11">Chromosome</location>
        <location evidence="11">Centromere</location>
        <location evidence="11">Kinetochore</location>
    </subcellularLocation>
</comment>
<evidence type="ECO:0000313" key="14">
    <source>
        <dbReference type="EMBL" id="ABN67900.2"/>
    </source>
</evidence>
<comment type="function">
    <text evidence="1 11">Acts as a component of the essential kinetochore-associated NDC80 complex, which is required for chromosome segregation and spindle checkpoint activity.</text>
</comment>
<dbReference type="InterPro" id="IPR045143">
    <property type="entry name" value="Spc25"/>
</dbReference>
<evidence type="ECO:0000256" key="12">
    <source>
        <dbReference type="SAM" id="Coils"/>
    </source>
</evidence>
<feature type="coiled-coil region" evidence="12">
    <location>
        <begin position="1"/>
        <end position="120"/>
    </location>
</feature>
<feature type="domain" description="Chromosome segregation protein Spc25 C-terminal" evidence="13">
    <location>
        <begin position="156"/>
        <end position="224"/>
    </location>
</feature>
<keyword evidence="7 11" id="KW-0995">Kinetochore</keyword>
<evidence type="ECO:0000256" key="1">
    <source>
        <dbReference type="ARBA" id="ARBA00002772"/>
    </source>
</evidence>
<keyword evidence="6 11" id="KW-0498">Mitosis</keyword>
<keyword evidence="9 11" id="KW-0131">Cell cycle</keyword>
<dbReference type="InterPro" id="IPR013255">
    <property type="entry name" value="Spc25_C"/>
</dbReference>
<evidence type="ECO:0000256" key="2">
    <source>
        <dbReference type="ARBA" id="ARBA00006379"/>
    </source>
</evidence>
<dbReference type="RefSeq" id="XP_001385929.2">
    <property type="nucleotide sequence ID" value="XM_001385892.1"/>
</dbReference>
<dbReference type="EMBL" id="CP000500">
    <property type="protein sequence ID" value="ABN67900.2"/>
    <property type="molecule type" value="Genomic_DNA"/>
</dbReference>
<evidence type="ECO:0000256" key="5">
    <source>
        <dbReference type="ARBA" id="ARBA00022618"/>
    </source>
</evidence>
<proteinExistence type="inferred from homology"/>
<evidence type="ECO:0000256" key="10">
    <source>
        <dbReference type="ARBA" id="ARBA00023328"/>
    </source>
</evidence>
<dbReference type="GO" id="GO:0005634">
    <property type="term" value="C:nucleus"/>
    <property type="evidence" value="ECO:0007669"/>
    <property type="project" value="UniProtKB-SubCell"/>
</dbReference>
<sequence length="227" mass="26496">MSSALDQFDALQNQMREFSANVDRRLAEKRANIISARQDHFSRINELKNQETALSAQIESLQSKESKTKHNLKQALEAIQSQRVKVDELTRKQNELTDEKNELQAQIDELSRTVEYSTAELSRSHDNLEKQLRKNYPELIKYEMYLGLKIEAVSFDLMKFVFTNLDPNNYDRRFWIDLAIDKETYSVGQSDPQLSTETTNSLETELNNHKEIVKFLKSARNSFKELV</sequence>
<evidence type="ECO:0000256" key="6">
    <source>
        <dbReference type="ARBA" id="ARBA00022776"/>
    </source>
</evidence>
<comment type="similarity">
    <text evidence="2 11">Belongs to the SPC25 family.</text>
</comment>
<dbReference type="PANTHER" id="PTHR14281">
    <property type="entry name" value="KINETOCHORE PROTEIN SPC25-RELATED"/>
    <property type="match status" value="1"/>
</dbReference>
<dbReference type="GO" id="GO:0007059">
    <property type="term" value="P:chromosome segregation"/>
    <property type="evidence" value="ECO:0007669"/>
    <property type="project" value="InterPro"/>
</dbReference>
<keyword evidence="8 12" id="KW-0175">Coiled coil</keyword>
<dbReference type="AlphaFoldDB" id="A3LY14"/>
<dbReference type="OMA" id="HEDQRMK"/>
<dbReference type="KEGG" id="pic:PICST_33011"/>
<name>A3LY14_PICST</name>
<keyword evidence="10 11" id="KW-0137">Centromere</keyword>
<evidence type="ECO:0000256" key="11">
    <source>
        <dbReference type="RuleBase" id="RU367150"/>
    </source>
</evidence>
<dbReference type="InParanoid" id="A3LY14"/>
<evidence type="ECO:0000256" key="8">
    <source>
        <dbReference type="ARBA" id="ARBA00023054"/>
    </source>
</evidence>
<evidence type="ECO:0000256" key="7">
    <source>
        <dbReference type="ARBA" id="ARBA00022838"/>
    </source>
</evidence>
<dbReference type="GO" id="GO:0051301">
    <property type="term" value="P:cell division"/>
    <property type="evidence" value="ECO:0007669"/>
    <property type="project" value="UniProtKB-UniRule"/>
</dbReference>
<dbReference type="STRING" id="322104.A3LY14"/>
<keyword evidence="4 11" id="KW-0158">Chromosome</keyword>
<evidence type="ECO:0000256" key="4">
    <source>
        <dbReference type="ARBA" id="ARBA00022454"/>
    </source>
</evidence>
<dbReference type="eggNOG" id="KOG4657">
    <property type="taxonomic scope" value="Eukaryota"/>
</dbReference>
<dbReference type="PANTHER" id="PTHR14281:SF0">
    <property type="entry name" value="KINETOCHORE PROTEIN SPC25"/>
    <property type="match status" value="1"/>
</dbReference>
<dbReference type="FunFam" id="3.30.457.50:FF:000001">
    <property type="entry name" value="Probable kinetochore protein spc25"/>
    <property type="match status" value="1"/>
</dbReference>
<keyword evidence="15" id="KW-1185">Reference proteome</keyword>
<comment type="subunit">
    <text evidence="3">Component of the NDC80 complex, which consists of NDC80, NUF2, SPC24 and SPC25.</text>
</comment>
<accession>A3LY14</accession>
<organism evidence="14 15">
    <name type="scientific">Scheffersomyces stipitis (strain ATCC 58785 / CBS 6054 / NBRC 10063 / NRRL Y-11545)</name>
    <name type="common">Yeast</name>
    <name type="synonym">Pichia stipitis</name>
    <dbReference type="NCBI Taxonomy" id="322104"/>
    <lineage>
        <taxon>Eukaryota</taxon>
        <taxon>Fungi</taxon>
        <taxon>Dikarya</taxon>
        <taxon>Ascomycota</taxon>
        <taxon>Saccharomycotina</taxon>
        <taxon>Pichiomycetes</taxon>
        <taxon>Debaryomycetaceae</taxon>
        <taxon>Scheffersomyces</taxon>
    </lineage>
</organism>
<keyword evidence="11" id="KW-0539">Nucleus</keyword>
<evidence type="ECO:0000313" key="15">
    <source>
        <dbReference type="Proteomes" id="UP000002258"/>
    </source>
</evidence>
<protein>
    <recommendedName>
        <fullName evidence="11">Kinetochore protein SPC25</fullName>
    </recommendedName>
</protein>
<dbReference type="OrthoDB" id="4056921at2759"/>
<dbReference type="Proteomes" id="UP000002258">
    <property type="component" value="Chromosome 6"/>
</dbReference>
<evidence type="ECO:0000256" key="9">
    <source>
        <dbReference type="ARBA" id="ARBA00023306"/>
    </source>
</evidence>
<dbReference type="HOGENOM" id="CLU_085127_0_0_1"/>
<evidence type="ECO:0000256" key="3">
    <source>
        <dbReference type="ARBA" id="ARBA00011562"/>
    </source>
</evidence>
<dbReference type="Pfam" id="PF08234">
    <property type="entry name" value="Spindle_Spc25"/>
    <property type="match status" value="1"/>
</dbReference>
<gene>
    <name evidence="14" type="ORF">PICST_33011</name>
</gene>
<keyword evidence="5 11" id="KW-0132">Cell division</keyword>
<dbReference type="GO" id="GO:0031262">
    <property type="term" value="C:Ndc80 complex"/>
    <property type="evidence" value="ECO:0007669"/>
    <property type="project" value="InterPro"/>
</dbReference>
<dbReference type="GeneID" id="4839857"/>
<dbReference type="CDD" id="cd23784">
    <property type="entry name" value="RWD_Spc25"/>
    <property type="match status" value="1"/>
</dbReference>